<dbReference type="InterPro" id="IPR046335">
    <property type="entry name" value="LacI/GalR-like_sensor"/>
</dbReference>
<evidence type="ECO:0000256" key="3">
    <source>
        <dbReference type="ARBA" id="ARBA00023163"/>
    </source>
</evidence>
<proteinExistence type="predicted"/>
<gene>
    <name evidence="5" type="ORF">ACFP3R_18735</name>
</gene>
<organism evidence="5 6">
    <name type="scientific">Saccharothrix lopnurensis</name>
    <dbReference type="NCBI Taxonomy" id="1670621"/>
    <lineage>
        <taxon>Bacteria</taxon>
        <taxon>Bacillati</taxon>
        <taxon>Actinomycetota</taxon>
        <taxon>Actinomycetes</taxon>
        <taxon>Pseudonocardiales</taxon>
        <taxon>Pseudonocardiaceae</taxon>
        <taxon>Saccharothrix</taxon>
    </lineage>
</organism>
<comment type="caution">
    <text evidence="5">The sequence shown here is derived from an EMBL/GenBank/DDBJ whole genome shotgun (WGS) entry which is preliminary data.</text>
</comment>
<dbReference type="InterPro" id="IPR028082">
    <property type="entry name" value="Peripla_BP_I"/>
</dbReference>
<keyword evidence="3" id="KW-0804">Transcription</keyword>
<dbReference type="PANTHER" id="PTHR30146">
    <property type="entry name" value="LACI-RELATED TRANSCRIPTIONAL REPRESSOR"/>
    <property type="match status" value="1"/>
</dbReference>
<evidence type="ECO:0000259" key="4">
    <source>
        <dbReference type="PROSITE" id="PS50932"/>
    </source>
</evidence>
<dbReference type="CDD" id="cd01392">
    <property type="entry name" value="HTH_LacI"/>
    <property type="match status" value="1"/>
</dbReference>
<dbReference type="PROSITE" id="PS50932">
    <property type="entry name" value="HTH_LACI_2"/>
    <property type="match status" value="1"/>
</dbReference>
<keyword evidence="6" id="KW-1185">Reference proteome</keyword>
<dbReference type="InterPro" id="IPR010982">
    <property type="entry name" value="Lambda_DNA-bd_dom_sf"/>
</dbReference>
<evidence type="ECO:0000256" key="2">
    <source>
        <dbReference type="ARBA" id="ARBA00023125"/>
    </source>
</evidence>
<feature type="domain" description="HTH lacI-type" evidence="4">
    <location>
        <begin position="15"/>
        <end position="69"/>
    </location>
</feature>
<name>A0ABW1P954_9PSEU</name>
<keyword evidence="1" id="KW-0805">Transcription regulation</keyword>
<reference evidence="6" key="1">
    <citation type="journal article" date="2019" name="Int. J. Syst. Evol. Microbiol.">
        <title>The Global Catalogue of Microorganisms (GCM) 10K type strain sequencing project: providing services to taxonomists for standard genome sequencing and annotation.</title>
        <authorList>
            <consortium name="The Broad Institute Genomics Platform"/>
            <consortium name="The Broad Institute Genome Sequencing Center for Infectious Disease"/>
            <person name="Wu L."/>
            <person name="Ma J."/>
        </authorList>
    </citation>
    <scope>NUCLEOTIDE SEQUENCE [LARGE SCALE GENOMIC DNA]</scope>
    <source>
        <strain evidence="6">CGMCC 4.7246</strain>
    </source>
</reference>
<dbReference type="EMBL" id="JBHSQO010000017">
    <property type="protein sequence ID" value="MFC6091317.1"/>
    <property type="molecule type" value="Genomic_DNA"/>
</dbReference>
<dbReference type="Pfam" id="PF00356">
    <property type="entry name" value="LacI"/>
    <property type="match status" value="1"/>
</dbReference>
<dbReference type="Pfam" id="PF13377">
    <property type="entry name" value="Peripla_BP_3"/>
    <property type="match status" value="1"/>
</dbReference>
<dbReference type="Gene3D" id="1.10.260.40">
    <property type="entry name" value="lambda repressor-like DNA-binding domains"/>
    <property type="match status" value="1"/>
</dbReference>
<dbReference type="SUPFAM" id="SSF53822">
    <property type="entry name" value="Periplasmic binding protein-like I"/>
    <property type="match status" value="1"/>
</dbReference>
<dbReference type="PANTHER" id="PTHR30146:SF109">
    <property type="entry name" value="HTH-TYPE TRANSCRIPTIONAL REGULATOR GALS"/>
    <property type="match status" value="1"/>
</dbReference>
<dbReference type="SUPFAM" id="SSF47413">
    <property type="entry name" value="lambda repressor-like DNA-binding domains"/>
    <property type="match status" value="1"/>
</dbReference>
<dbReference type="InterPro" id="IPR000843">
    <property type="entry name" value="HTH_LacI"/>
</dbReference>
<keyword evidence="2 5" id="KW-0238">DNA-binding</keyword>
<dbReference type="GO" id="GO:0003677">
    <property type="term" value="F:DNA binding"/>
    <property type="evidence" value="ECO:0007669"/>
    <property type="project" value="UniProtKB-KW"/>
</dbReference>
<dbReference type="Proteomes" id="UP001596220">
    <property type="component" value="Unassembled WGS sequence"/>
</dbReference>
<dbReference type="RefSeq" id="WP_380637517.1">
    <property type="nucleotide sequence ID" value="NZ_JBHSQO010000017.1"/>
</dbReference>
<evidence type="ECO:0000256" key="1">
    <source>
        <dbReference type="ARBA" id="ARBA00023015"/>
    </source>
</evidence>
<evidence type="ECO:0000313" key="5">
    <source>
        <dbReference type="EMBL" id="MFC6091317.1"/>
    </source>
</evidence>
<accession>A0ABW1P954</accession>
<protein>
    <submittedName>
        <fullName evidence="5">LacI family DNA-binding transcriptional regulator</fullName>
    </submittedName>
</protein>
<evidence type="ECO:0000313" key="6">
    <source>
        <dbReference type="Proteomes" id="UP001596220"/>
    </source>
</evidence>
<dbReference type="SMART" id="SM00354">
    <property type="entry name" value="HTH_LACI"/>
    <property type="match status" value="1"/>
</dbReference>
<sequence>MGAEEGRGAAPSRGAGIRDVARQLGMSISTVSRAMNGRGEVSAETRRLVAETAAALGYRPNQSGRSLRQGRTNTVALVMPTQTARTQSGETFFLNVCNGLQEVLWPRGLDLVILPFGPAAKPDEFLRNAVDRHLADAFVLADTRRTDPRVDHLVEQRVPFVSLGRTQAHEHSWLDLDFAGVAAQSVRRLAAGGHRRIAVATADRDVNSDVEFLRGYREAVAERGLDDDPGLVLRLPDNRDAGGVLGERLLASADRPTAVVLAQETLAPGLYRHLRANGVEPGRDLAVIGFRENPVCEHLVPSLTCFHVSLEHYGRRLGELVLDRLAPAPPPPVGELWPMTLVPKDSDRSC</sequence>
<dbReference type="Gene3D" id="3.40.50.2300">
    <property type="match status" value="2"/>
</dbReference>